<reference evidence="3 4" key="1">
    <citation type="submission" date="2011-07" db="EMBL/GenBank/DDBJ databases">
        <authorList>
            <person name="Coyne R."/>
            <person name="Brami D."/>
            <person name="Johnson J."/>
            <person name="Hostetler J."/>
            <person name="Hannick L."/>
            <person name="Clark T."/>
            <person name="Cassidy-Hanley D."/>
            <person name="Inman J."/>
        </authorList>
    </citation>
    <scope>NUCLEOTIDE SEQUENCE [LARGE SCALE GENOMIC DNA]</scope>
    <source>
        <strain evidence="3 4">G5</strain>
    </source>
</reference>
<evidence type="ECO:0000256" key="1">
    <source>
        <dbReference type="SAM" id="MobiDB-lite"/>
    </source>
</evidence>
<keyword evidence="2" id="KW-1133">Transmembrane helix</keyword>
<keyword evidence="4" id="KW-1185">Reference proteome</keyword>
<keyword evidence="2" id="KW-0472">Membrane</keyword>
<protein>
    <submittedName>
        <fullName evidence="3">Uncharacterized protein</fullName>
    </submittedName>
</protein>
<dbReference type="GeneID" id="14907208"/>
<gene>
    <name evidence="3" type="ORF">IMG5_118080</name>
</gene>
<proteinExistence type="predicted"/>
<feature type="transmembrane region" description="Helical" evidence="2">
    <location>
        <begin position="12"/>
        <end position="35"/>
    </location>
</feature>
<accession>G0QUN7</accession>
<keyword evidence="2" id="KW-0812">Transmembrane</keyword>
<dbReference type="AlphaFoldDB" id="G0QUN7"/>
<evidence type="ECO:0000313" key="4">
    <source>
        <dbReference type="Proteomes" id="UP000008983"/>
    </source>
</evidence>
<sequence>MLAPKRTGVLKFFAFIIDFLVGIIDALYLGITIFFDFGRQSDTYTREELNYLSNRWKKYFSITYWCPKRLYQRPNRPNRPEFDGSGNSMSNQNDGSDDFKPKRPFGRVRQSEASTFRCGGGG</sequence>
<dbReference type="InParanoid" id="G0QUN7"/>
<dbReference type="EMBL" id="GL983917">
    <property type="protein sequence ID" value="EGR31083.1"/>
    <property type="molecule type" value="Genomic_DNA"/>
</dbReference>
<name>G0QUN7_ICHMU</name>
<dbReference type="RefSeq" id="XP_004034569.1">
    <property type="nucleotide sequence ID" value="XM_004034521.1"/>
</dbReference>
<feature type="compositionally biased region" description="Polar residues" evidence="1">
    <location>
        <begin position="85"/>
        <end position="94"/>
    </location>
</feature>
<evidence type="ECO:0000256" key="2">
    <source>
        <dbReference type="SAM" id="Phobius"/>
    </source>
</evidence>
<organism evidence="3 4">
    <name type="scientific">Ichthyophthirius multifiliis</name>
    <name type="common">White spot disease agent</name>
    <name type="synonym">Ich</name>
    <dbReference type="NCBI Taxonomy" id="5932"/>
    <lineage>
        <taxon>Eukaryota</taxon>
        <taxon>Sar</taxon>
        <taxon>Alveolata</taxon>
        <taxon>Ciliophora</taxon>
        <taxon>Intramacronucleata</taxon>
        <taxon>Oligohymenophorea</taxon>
        <taxon>Hymenostomatida</taxon>
        <taxon>Ophryoglenina</taxon>
        <taxon>Ichthyophthirius</taxon>
    </lineage>
</organism>
<dbReference type="Proteomes" id="UP000008983">
    <property type="component" value="Unassembled WGS sequence"/>
</dbReference>
<evidence type="ECO:0000313" key="3">
    <source>
        <dbReference type="EMBL" id="EGR31083.1"/>
    </source>
</evidence>
<feature type="region of interest" description="Disordered" evidence="1">
    <location>
        <begin position="74"/>
        <end position="122"/>
    </location>
</feature>